<accession>A0ABN4I0J7</accession>
<evidence type="ECO:0000256" key="2">
    <source>
        <dbReference type="ARBA" id="ARBA00022475"/>
    </source>
</evidence>
<keyword evidence="5 8" id="KW-1133">Transmembrane helix</keyword>
<organism evidence="10 11">
    <name type="scientific">Herbaspirillum hiltneri N3</name>
    <dbReference type="NCBI Taxonomy" id="1262470"/>
    <lineage>
        <taxon>Bacteria</taxon>
        <taxon>Pseudomonadati</taxon>
        <taxon>Pseudomonadota</taxon>
        <taxon>Betaproteobacteria</taxon>
        <taxon>Burkholderiales</taxon>
        <taxon>Oxalobacteraceae</taxon>
        <taxon>Herbaspirillum</taxon>
    </lineage>
</organism>
<feature type="transmembrane region" description="Helical" evidence="8">
    <location>
        <begin position="68"/>
        <end position="87"/>
    </location>
</feature>
<keyword evidence="2" id="KW-1003">Cell membrane</keyword>
<feature type="transmembrane region" description="Helical" evidence="8">
    <location>
        <begin position="37"/>
        <end position="56"/>
    </location>
</feature>
<evidence type="ECO:0000313" key="10">
    <source>
        <dbReference type="EMBL" id="AKZ64673.1"/>
    </source>
</evidence>
<evidence type="ECO:0000313" key="11">
    <source>
        <dbReference type="Proteomes" id="UP000063429"/>
    </source>
</evidence>
<evidence type="ECO:0000256" key="8">
    <source>
        <dbReference type="SAM" id="Phobius"/>
    </source>
</evidence>
<dbReference type="Pfam" id="PF18967">
    <property type="entry name" value="PycTM"/>
    <property type="match status" value="1"/>
</dbReference>
<reference evidence="11" key="1">
    <citation type="journal article" date="2015" name="Genome Announc.">
        <title>Complete Genome Sequence of Herbaspirillum hiltneri N3 (DSM 17495), Isolated from Surface-Sterilized Wheat Roots.</title>
        <authorList>
            <person name="Guizelini D."/>
            <person name="Saizaki P.M."/>
            <person name="Coimbra N.A."/>
            <person name="Weiss V.A."/>
            <person name="Faoro H."/>
            <person name="Sfeir M.Z."/>
            <person name="Baura V.A."/>
            <person name="Monteiro R.A."/>
            <person name="Chubatsu L.S."/>
            <person name="Souza E.M."/>
            <person name="Cruz L.M."/>
            <person name="Pedrosa F.O."/>
            <person name="Raittz R.T."/>
            <person name="Marchaukoski J.N."/>
            <person name="Steffens M.B."/>
        </authorList>
    </citation>
    <scope>NUCLEOTIDE SEQUENCE [LARGE SCALE GENOMIC DNA]</scope>
    <source>
        <strain evidence="11">N3</strain>
    </source>
</reference>
<feature type="domain" description="Pycsar effector protein" evidence="9">
    <location>
        <begin position="19"/>
        <end position="178"/>
    </location>
</feature>
<evidence type="ECO:0000256" key="5">
    <source>
        <dbReference type="ARBA" id="ARBA00022989"/>
    </source>
</evidence>
<gene>
    <name evidence="10" type="ORF">F506_20250</name>
</gene>
<evidence type="ECO:0000256" key="6">
    <source>
        <dbReference type="ARBA" id="ARBA00023118"/>
    </source>
</evidence>
<proteinExistence type="predicted"/>
<comment type="subcellular location">
    <subcellularLocation>
        <location evidence="1">Cell membrane</location>
    </subcellularLocation>
</comment>
<keyword evidence="3 8" id="KW-0812">Transmembrane</keyword>
<protein>
    <recommendedName>
        <fullName evidence="9">Pycsar effector protein domain-containing protein</fullName>
    </recommendedName>
</protein>
<evidence type="ECO:0000256" key="4">
    <source>
        <dbReference type="ARBA" id="ARBA00022741"/>
    </source>
</evidence>
<dbReference type="Proteomes" id="UP000063429">
    <property type="component" value="Chromosome"/>
</dbReference>
<dbReference type="InterPro" id="IPR043760">
    <property type="entry name" value="PycTM_dom"/>
</dbReference>
<keyword evidence="4" id="KW-0547">Nucleotide-binding</keyword>
<keyword evidence="7 8" id="KW-0472">Membrane</keyword>
<name>A0ABN4I0J7_9BURK</name>
<keyword evidence="11" id="KW-1185">Reference proteome</keyword>
<sequence>MADGAPMDLKRAENQQKLLLEILKRYDVYVGATNAKIAVILSYCMAYVGGVAFKVIDLSAKRTADWSWWLSLLFAGVSVAATLYAAYQAYEALSPKTPLGRAQHEQPSIVFFGDVANLAGGRDGYVKRINEITDSEIVEDLARQVHVMAGVVSAKMGTLNGSIRVLAKVQLPLSLLAIFCLCLTT</sequence>
<evidence type="ECO:0000259" key="9">
    <source>
        <dbReference type="Pfam" id="PF18967"/>
    </source>
</evidence>
<evidence type="ECO:0000256" key="7">
    <source>
        <dbReference type="ARBA" id="ARBA00023136"/>
    </source>
</evidence>
<dbReference type="EMBL" id="CP011409">
    <property type="protein sequence ID" value="AKZ64673.1"/>
    <property type="molecule type" value="Genomic_DNA"/>
</dbReference>
<evidence type="ECO:0000256" key="3">
    <source>
        <dbReference type="ARBA" id="ARBA00022692"/>
    </source>
</evidence>
<evidence type="ECO:0000256" key="1">
    <source>
        <dbReference type="ARBA" id="ARBA00004236"/>
    </source>
</evidence>
<keyword evidence="6" id="KW-0051">Antiviral defense</keyword>